<comment type="caution">
    <text evidence="1">The sequence shown here is derived from an EMBL/GenBank/DDBJ whole genome shotgun (WGS) entry which is preliminary data.</text>
</comment>
<accession>A0AAD9LFR9</accession>
<protein>
    <submittedName>
        <fullName evidence="1">Secreted antigen 1</fullName>
    </submittedName>
</protein>
<keyword evidence="2" id="KW-1185">Reference proteome</keyword>
<dbReference type="AlphaFoldDB" id="A0AAD9LFR9"/>
<evidence type="ECO:0000313" key="1">
    <source>
        <dbReference type="EMBL" id="KAK1934943.1"/>
    </source>
</evidence>
<name>A0AAD9LFR9_BABDI</name>
<dbReference type="Proteomes" id="UP001195914">
    <property type="component" value="Unassembled WGS sequence"/>
</dbReference>
<reference evidence="1" key="2">
    <citation type="submission" date="2021-05" db="EMBL/GenBank/DDBJ databases">
        <authorList>
            <person name="Pain A."/>
        </authorList>
    </citation>
    <scope>NUCLEOTIDE SEQUENCE</scope>
    <source>
        <strain evidence="1">1802A</strain>
    </source>
</reference>
<gene>
    <name evidence="1" type="ORF">X943_003577</name>
</gene>
<proteinExistence type="predicted"/>
<organism evidence="1 2">
    <name type="scientific">Babesia divergens</name>
    <dbReference type="NCBI Taxonomy" id="32595"/>
    <lineage>
        <taxon>Eukaryota</taxon>
        <taxon>Sar</taxon>
        <taxon>Alveolata</taxon>
        <taxon>Apicomplexa</taxon>
        <taxon>Aconoidasida</taxon>
        <taxon>Piroplasmida</taxon>
        <taxon>Babesiidae</taxon>
        <taxon>Babesia</taxon>
    </lineage>
</organism>
<sequence>MFDGNLKALNGDKDKSDAKRLSIKVKCLCSNFSSRLESLSANLVPSGVTVNPYEGVLKSDKFNTYVKWLVKNIPGIRESVQKMFNESKKLNKAQLKDTNSTGPSKYGFEFVGDKWKPFVYYNLRDLMWCVRATLEYLLKSLDKIVKSSPMNSMVESQSISGVQ</sequence>
<reference evidence="1" key="1">
    <citation type="journal article" date="2014" name="Nucleic Acids Res.">
        <title>The evolutionary dynamics of variant antigen genes in Babesia reveal a history of genomic innovation underlying host-parasite interaction.</title>
        <authorList>
            <person name="Jackson A.P."/>
            <person name="Otto T.D."/>
            <person name="Darby A."/>
            <person name="Ramaprasad A."/>
            <person name="Xia D."/>
            <person name="Echaide I.E."/>
            <person name="Farber M."/>
            <person name="Gahlot S."/>
            <person name="Gamble J."/>
            <person name="Gupta D."/>
            <person name="Gupta Y."/>
            <person name="Jackson L."/>
            <person name="Malandrin L."/>
            <person name="Malas T.B."/>
            <person name="Moussa E."/>
            <person name="Nair M."/>
            <person name="Reid A.J."/>
            <person name="Sanders M."/>
            <person name="Sharma J."/>
            <person name="Tracey A."/>
            <person name="Quail M.A."/>
            <person name="Weir W."/>
            <person name="Wastling J.M."/>
            <person name="Hall N."/>
            <person name="Willadsen P."/>
            <person name="Lingelbach K."/>
            <person name="Shiels B."/>
            <person name="Tait A."/>
            <person name="Berriman M."/>
            <person name="Allred D.R."/>
            <person name="Pain A."/>
        </authorList>
    </citation>
    <scope>NUCLEOTIDE SEQUENCE</scope>
    <source>
        <strain evidence="1">1802A</strain>
    </source>
</reference>
<dbReference type="EMBL" id="JAHBMH010000062">
    <property type="protein sequence ID" value="KAK1934943.1"/>
    <property type="molecule type" value="Genomic_DNA"/>
</dbReference>
<evidence type="ECO:0000313" key="2">
    <source>
        <dbReference type="Proteomes" id="UP001195914"/>
    </source>
</evidence>